<keyword evidence="5" id="KW-1003">Cell membrane</keyword>
<dbReference type="InterPro" id="IPR047817">
    <property type="entry name" value="ABC2_TM_bact-type"/>
</dbReference>
<evidence type="ECO:0000313" key="8">
    <source>
        <dbReference type="Proteomes" id="UP000285693"/>
    </source>
</evidence>
<dbReference type="EMBL" id="QRXY01000017">
    <property type="protein sequence ID" value="RGU44419.1"/>
    <property type="molecule type" value="Genomic_DNA"/>
</dbReference>
<dbReference type="InterPro" id="IPR000412">
    <property type="entry name" value="ABC_2_transport"/>
</dbReference>
<name>A0A3R5XLH7_9FIRM</name>
<dbReference type="RefSeq" id="WP_117824343.1">
    <property type="nucleotide sequence ID" value="NZ_JAAIOQ010000016.1"/>
</dbReference>
<comment type="caution">
    <text evidence="7">The sequence shown here is derived from an EMBL/GenBank/DDBJ whole genome shotgun (WGS) entry which is preliminary data.</text>
</comment>
<gene>
    <name evidence="7" type="ORF">DWW65_12420</name>
</gene>
<dbReference type="InterPro" id="IPR013525">
    <property type="entry name" value="ABC2_TM"/>
</dbReference>
<feature type="transmembrane region" description="Helical" evidence="5">
    <location>
        <begin position="111"/>
        <end position="137"/>
    </location>
</feature>
<dbReference type="PRINTS" id="PR00164">
    <property type="entry name" value="ABC2TRNSPORT"/>
</dbReference>
<reference evidence="7 8" key="1">
    <citation type="submission" date="2018-08" db="EMBL/GenBank/DDBJ databases">
        <title>A genome reference for cultivated species of the human gut microbiota.</title>
        <authorList>
            <person name="Zou Y."/>
            <person name="Xue W."/>
            <person name="Luo G."/>
        </authorList>
    </citation>
    <scope>NUCLEOTIDE SEQUENCE [LARGE SCALE GENOMIC DNA]</scope>
    <source>
        <strain evidence="7 8">AF16-31</strain>
    </source>
</reference>
<evidence type="ECO:0000256" key="2">
    <source>
        <dbReference type="ARBA" id="ARBA00022692"/>
    </source>
</evidence>
<dbReference type="PROSITE" id="PS51012">
    <property type="entry name" value="ABC_TM2"/>
    <property type="match status" value="1"/>
</dbReference>
<keyword evidence="4 5" id="KW-0472">Membrane</keyword>
<feature type="transmembrane region" description="Helical" evidence="5">
    <location>
        <begin position="20"/>
        <end position="44"/>
    </location>
</feature>
<accession>A0A3R5XLH7</accession>
<dbReference type="GO" id="GO:0140359">
    <property type="term" value="F:ABC-type transporter activity"/>
    <property type="evidence" value="ECO:0007669"/>
    <property type="project" value="InterPro"/>
</dbReference>
<protein>
    <recommendedName>
        <fullName evidence="5">Transport permease protein</fullName>
    </recommendedName>
</protein>
<comment type="similarity">
    <text evidence="5">Belongs to the ABC-2 integral membrane protein family.</text>
</comment>
<sequence>MWQVIFSTYHKNRIGILRAVPWSFMVSRVITGVTQIIFPYFVYRYFMHGNLNNEFSKYVNGADYITYIVLGSALNVLAVATLMNIGRALITELREGTLEMLLLSPAPRSEYFLGCLLEQTTRAFLEFGTVLIVGVLFGAKLSNFLSTRALITILLAILSFFCMGILLSSVMLYTRDTYLTQNTLFVTMSLVCGITYPIQYLPDWVQNVAQIFPLTPAVTLFRNVVIGHENLISSHLLIVQILVLSGIYLVLGMIWYQSMERKLVESIFG</sequence>
<dbReference type="PANTHER" id="PTHR43229">
    <property type="entry name" value="NODULATION PROTEIN J"/>
    <property type="match status" value="1"/>
</dbReference>
<feature type="transmembrane region" description="Helical" evidence="5">
    <location>
        <begin position="184"/>
        <end position="202"/>
    </location>
</feature>
<evidence type="ECO:0000313" key="7">
    <source>
        <dbReference type="EMBL" id="RGU44419.1"/>
    </source>
</evidence>
<evidence type="ECO:0000256" key="5">
    <source>
        <dbReference type="RuleBase" id="RU361157"/>
    </source>
</evidence>
<dbReference type="InterPro" id="IPR051784">
    <property type="entry name" value="Nod_factor_ABC_transporter"/>
</dbReference>
<keyword evidence="3 5" id="KW-1133">Transmembrane helix</keyword>
<feature type="transmembrane region" description="Helical" evidence="5">
    <location>
        <begin position="237"/>
        <end position="256"/>
    </location>
</feature>
<evidence type="ECO:0000256" key="4">
    <source>
        <dbReference type="ARBA" id="ARBA00023136"/>
    </source>
</evidence>
<feature type="transmembrane region" description="Helical" evidence="5">
    <location>
        <begin position="208"/>
        <end position="225"/>
    </location>
</feature>
<evidence type="ECO:0000256" key="1">
    <source>
        <dbReference type="ARBA" id="ARBA00004141"/>
    </source>
</evidence>
<dbReference type="PIRSF" id="PIRSF006648">
    <property type="entry name" value="DrrB"/>
    <property type="match status" value="1"/>
</dbReference>
<keyword evidence="5" id="KW-0813">Transport</keyword>
<keyword evidence="2 5" id="KW-0812">Transmembrane</keyword>
<feature type="transmembrane region" description="Helical" evidence="5">
    <location>
        <begin position="64"/>
        <end position="90"/>
    </location>
</feature>
<organism evidence="7 8">
    <name type="scientific">Coprococcus comes</name>
    <dbReference type="NCBI Taxonomy" id="410072"/>
    <lineage>
        <taxon>Bacteria</taxon>
        <taxon>Bacillati</taxon>
        <taxon>Bacillota</taxon>
        <taxon>Clostridia</taxon>
        <taxon>Lachnospirales</taxon>
        <taxon>Lachnospiraceae</taxon>
        <taxon>Coprococcus</taxon>
    </lineage>
</organism>
<dbReference type="AlphaFoldDB" id="A0A3R5XLH7"/>
<dbReference type="Proteomes" id="UP000285693">
    <property type="component" value="Unassembled WGS sequence"/>
</dbReference>
<proteinExistence type="inferred from homology"/>
<dbReference type="PANTHER" id="PTHR43229:SF2">
    <property type="entry name" value="NODULATION PROTEIN J"/>
    <property type="match status" value="1"/>
</dbReference>
<feature type="domain" description="ABC transmembrane type-2" evidence="6">
    <location>
        <begin position="23"/>
        <end position="259"/>
    </location>
</feature>
<feature type="transmembrane region" description="Helical" evidence="5">
    <location>
        <begin position="149"/>
        <end position="172"/>
    </location>
</feature>
<evidence type="ECO:0000256" key="3">
    <source>
        <dbReference type="ARBA" id="ARBA00022989"/>
    </source>
</evidence>
<evidence type="ECO:0000259" key="6">
    <source>
        <dbReference type="PROSITE" id="PS51012"/>
    </source>
</evidence>
<dbReference type="GO" id="GO:0043190">
    <property type="term" value="C:ATP-binding cassette (ABC) transporter complex"/>
    <property type="evidence" value="ECO:0007669"/>
    <property type="project" value="InterPro"/>
</dbReference>
<dbReference type="Pfam" id="PF01061">
    <property type="entry name" value="ABC2_membrane"/>
    <property type="match status" value="1"/>
</dbReference>
<comment type="subcellular location">
    <subcellularLocation>
        <location evidence="5">Cell membrane</location>
        <topology evidence="5">Multi-pass membrane protein</topology>
    </subcellularLocation>
    <subcellularLocation>
        <location evidence="1">Membrane</location>
        <topology evidence="1">Multi-pass membrane protein</topology>
    </subcellularLocation>
</comment>